<sequence>MSFYKISFEQLRLRPELADMLQALERGFKKFEIDFYLVGAVSRNVWMSGINNISPRRATRDIDFAVFINDKGIYEAIKEYFISEEDFEAYKGNAFVLLWKDGTQVDLLPFGNIEDENRRVTVEGTGYTSVNVDGFKEIYDEGLPEIEMQDVSPFKVCTLPGIIVLKLIAWDDRPEVRRDDIKDISDIISHFFSMNDNLIWDEHSDLFEGDDADLQLISARVIGRLIKKIADRNDKLQERIQRILANNAGEPAESRMAAIMVEYFNTSVKECTDLVREILKGFEE</sequence>
<dbReference type="SUPFAM" id="SSF81301">
    <property type="entry name" value="Nucleotidyltransferase"/>
    <property type="match status" value="1"/>
</dbReference>
<dbReference type="EMBL" id="CP149822">
    <property type="protein sequence ID" value="WZN43820.1"/>
    <property type="molecule type" value="Genomic_DNA"/>
</dbReference>
<dbReference type="GO" id="GO:0016740">
    <property type="term" value="F:transferase activity"/>
    <property type="evidence" value="ECO:0007669"/>
    <property type="project" value="UniProtKB-KW"/>
</dbReference>
<dbReference type="Pfam" id="PF08843">
    <property type="entry name" value="AbiEii"/>
    <property type="match status" value="1"/>
</dbReference>
<dbReference type="RefSeq" id="WP_341838615.1">
    <property type="nucleotide sequence ID" value="NZ_CP149822.1"/>
</dbReference>
<gene>
    <name evidence="1" type="ORF">WJU16_12380</name>
</gene>
<dbReference type="Proteomes" id="UP001485459">
    <property type="component" value="Chromosome"/>
</dbReference>
<organism evidence="1 2">
    <name type="scientific">Chitinophaga pollutisoli</name>
    <dbReference type="NCBI Taxonomy" id="3133966"/>
    <lineage>
        <taxon>Bacteria</taxon>
        <taxon>Pseudomonadati</taxon>
        <taxon>Bacteroidota</taxon>
        <taxon>Chitinophagia</taxon>
        <taxon>Chitinophagales</taxon>
        <taxon>Chitinophagaceae</taxon>
        <taxon>Chitinophaga</taxon>
    </lineage>
</organism>
<dbReference type="InterPro" id="IPR014942">
    <property type="entry name" value="AbiEii"/>
</dbReference>
<evidence type="ECO:0000313" key="2">
    <source>
        <dbReference type="Proteomes" id="UP001485459"/>
    </source>
</evidence>
<protein>
    <submittedName>
        <fullName evidence="1">Nucleotidyl transferase AbiEii/AbiGii toxin family protein</fullName>
    </submittedName>
</protein>
<name>A0ABZ2YXG8_9BACT</name>
<keyword evidence="2" id="KW-1185">Reference proteome</keyword>
<keyword evidence="1" id="KW-0808">Transferase</keyword>
<reference evidence="2" key="1">
    <citation type="submission" date="2024-03" db="EMBL/GenBank/DDBJ databases">
        <title>Chitinophaga horti sp. nov., isolated from garden soil.</title>
        <authorList>
            <person name="Lee D.S."/>
            <person name="Han D.M."/>
            <person name="Baek J.H."/>
            <person name="Choi D.G."/>
            <person name="Jeon J.H."/>
            <person name="Jeon C.O."/>
        </authorList>
    </citation>
    <scope>NUCLEOTIDE SEQUENCE [LARGE SCALE GENOMIC DNA]</scope>
    <source>
        <strain evidence="2">GPA1</strain>
    </source>
</reference>
<evidence type="ECO:0000313" key="1">
    <source>
        <dbReference type="EMBL" id="WZN43820.1"/>
    </source>
</evidence>
<dbReference type="InterPro" id="IPR043519">
    <property type="entry name" value="NT_sf"/>
</dbReference>
<proteinExistence type="predicted"/>
<accession>A0ABZ2YXG8</accession>